<dbReference type="Proteomes" id="UP001151760">
    <property type="component" value="Unassembled WGS sequence"/>
</dbReference>
<dbReference type="EMBL" id="BQNB010021299">
    <property type="protein sequence ID" value="GJU04949.1"/>
    <property type="molecule type" value="Genomic_DNA"/>
</dbReference>
<proteinExistence type="predicted"/>
<sequence>MVKNKASRRLNEIGSATVGGDGSGGGEGVLKAKSSGVIGENNGDELRLEAIEEEEDVPLADEVLNGALGSFGDMGLCISDGVLASSWDLEGVFDVEFMKKRRFKFSVLGTKKQQTYKLIIGSIDVNAARYVLVPPMAVNTASLIFEEDEDFCQEYCPYIFTTARVLSAASFENSSNPTVVT</sequence>
<reference evidence="1" key="1">
    <citation type="journal article" date="2022" name="Int. J. Mol. Sci.">
        <title>Draft Genome of Tanacetum Coccineum: Genomic Comparison of Closely Related Tanacetum-Family Plants.</title>
        <authorList>
            <person name="Yamashiro T."/>
            <person name="Shiraishi A."/>
            <person name="Nakayama K."/>
            <person name="Satake H."/>
        </authorList>
    </citation>
    <scope>NUCLEOTIDE SEQUENCE</scope>
</reference>
<keyword evidence="2" id="KW-1185">Reference proteome</keyword>
<accession>A0ABQ5J178</accession>
<protein>
    <submittedName>
        <fullName evidence="1">Uncharacterized protein</fullName>
    </submittedName>
</protein>
<comment type="caution">
    <text evidence="1">The sequence shown here is derived from an EMBL/GenBank/DDBJ whole genome shotgun (WGS) entry which is preliminary data.</text>
</comment>
<evidence type="ECO:0000313" key="1">
    <source>
        <dbReference type="EMBL" id="GJU04949.1"/>
    </source>
</evidence>
<reference evidence="1" key="2">
    <citation type="submission" date="2022-01" db="EMBL/GenBank/DDBJ databases">
        <authorList>
            <person name="Yamashiro T."/>
            <person name="Shiraishi A."/>
            <person name="Satake H."/>
            <person name="Nakayama K."/>
        </authorList>
    </citation>
    <scope>NUCLEOTIDE SEQUENCE</scope>
</reference>
<evidence type="ECO:0000313" key="2">
    <source>
        <dbReference type="Proteomes" id="UP001151760"/>
    </source>
</evidence>
<gene>
    <name evidence="1" type="ORF">Tco_1121379</name>
</gene>
<name>A0ABQ5J178_9ASTR</name>
<organism evidence="1 2">
    <name type="scientific">Tanacetum coccineum</name>
    <dbReference type="NCBI Taxonomy" id="301880"/>
    <lineage>
        <taxon>Eukaryota</taxon>
        <taxon>Viridiplantae</taxon>
        <taxon>Streptophyta</taxon>
        <taxon>Embryophyta</taxon>
        <taxon>Tracheophyta</taxon>
        <taxon>Spermatophyta</taxon>
        <taxon>Magnoliopsida</taxon>
        <taxon>eudicotyledons</taxon>
        <taxon>Gunneridae</taxon>
        <taxon>Pentapetalae</taxon>
        <taxon>asterids</taxon>
        <taxon>campanulids</taxon>
        <taxon>Asterales</taxon>
        <taxon>Asteraceae</taxon>
        <taxon>Asteroideae</taxon>
        <taxon>Anthemideae</taxon>
        <taxon>Anthemidinae</taxon>
        <taxon>Tanacetum</taxon>
    </lineage>
</organism>